<organism evidence="8 9">
    <name type="scientific">Candidatus Clostridium eludens</name>
    <dbReference type="NCBI Taxonomy" id="3381663"/>
    <lineage>
        <taxon>Bacteria</taxon>
        <taxon>Bacillati</taxon>
        <taxon>Bacillota</taxon>
        <taxon>Clostridia</taxon>
        <taxon>Eubacteriales</taxon>
        <taxon>Clostridiaceae</taxon>
        <taxon>Clostridium</taxon>
    </lineage>
</organism>
<feature type="domain" description="Methylated-DNA-[protein]-cysteine S-methyltransferase DNA binding" evidence="7">
    <location>
        <begin position="4"/>
        <end position="84"/>
    </location>
</feature>
<dbReference type="RefSeq" id="WP_406793316.1">
    <property type="nucleotide sequence ID" value="NZ_JBJHZX010000027.1"/>
</dbReference>
<evidence type="ECO:0000256" key="2">
    <source>
        <dbReference type="ARBA" id="ARBA00022603"/>
    </source>
</evidence>
<evidence type="ECO:0000256" key="4">
    <source>
        <dbReference type="ARBA" id="ARBA00022763"/>
    </source>
</evidence>
<dbReference type="InterPro" id="IPR036388">
    <property type="entry name" value="WH-like_DNA-bd_sf"/>
</dbReference>
<dbReference type="Proteomes" id="UP001623660">
    <property type="component" value="Unassembled WGS sequence"/>
</dbReference>
<comment type="catalytic activity">
    <reaction evidence="1">
        <text>a 4-O-methyl-thymidine in DNA + L-cysteinyl-[protein] = a thymidine in DNA + S-methyl-L-cysteinyl-[protein]</text>
        <dbReference type="Rhea" id="RHEA:53428"/>
        <dbReference type="Rhea" id="RHEA-COMP:10131"/>
        <dbReference type="Rhea" id="RHEA-COMP:10132"/>
        <dbReference type="Rhea" id="RHEA-COMP:13555"/>
        <dbReference type="Rhea" id="RHEA-COMP:13556"/>
        <dbReference type="ChEBI" id="CHEBI:29950"/>
        <dbReference type="ChEBI" id="CHEBI:82612"/>
        <dbReference type="ChEBI" id="CHEBI:137386"/>
        <dbReference type="ChEBI" id="CHEBI:137387"/>
        <dbReference type="EC" id="2.1.1.63"/>
    </reaction>
</comment>
<dbReference type="InterPro" id="IPR014048">
    <property type="entry name" value="MethylDNA_cys_MeTrfase_DNA-bd"/>
</dbReference>
<keyword evidence="5" id="KW-0234">DNA repair</keyword>
<accession>A0ABW8SPV3</accession>
<keyword evidence="9" id="KW-1185">Reference proteome</keyword>
<protein>
    <submittedName>
        <fullName evidence="8">MGMT family protein</fullName>
    </submittedName>
</protein>
<dbReference type="EMBL" id="JBJHZX010000027">
    <property type="protein sequence ID" value="MFL0197211.1"/>
    <property type="molecule type" value="Genomic_DNA"/>
</dbReference>
<evidence type="ECO:0000256" key="6">
    <source>
        <dbReference type="ARBA" id="ARBA00049348"/>
    </source>
</evidence>
<name>A0ABW8SPV3_9CLOT</name>
<proteinExistence type="predicted"/>
<dbReference type="Gene3D" id="1.10.10.10">
    <property type="entry name" value="Winged helix-like DNA-binding domain superfamily/Winged helix DNA-binding domain"/>
    <property type="match status" value="1"/>
</dbReference>
<dbReference type="InterPro" id="IPR036217">
    <property type="entry name" value="MethylDNA_cys_MeTrfase_DNAb"/>
</dbReference>
<sequence length="102" mass="11418">MDKNFFSKVYELAARIPRGKVATYGQIASILGEPRSARIVGWAMRKAPSYIPCHRVVKKSGELSPDYVFGSSDIQRALLKSEGISLSKDGHIDMKKYLWDGK</sequence>
<gene>
    <name evidence="8" type="ORF">ACJDU8_16845</name>
</gene>
<comment type="caution">
    <text evidence="8">The sequence shown here is derived from an EMBL/GenBank/DDBJ whole genome shotgun (WGS) entry which is preliminary data.</text>
</comment>
<evidence type="ECO:0000313" key="9">
    <source>
        <dbReference type="Proteomes" id="UP001623660"/>
    </source>
</evidence>
<evidence type="ECO:0000259" key="7">
    <source>
        <dbReference type="Pfam" id="PF01035"/>
    </source>
</evidence>
<dbReference type="NCBIfam" id="TIGR00589">
    <property type="entry name" value="ogt"/>
    <property type="match status" value="1"/>
</dbReference>
<dbReference type="SUPFAM" id="SSF46767">
    <property type="entry name" value="Methylated DNA-protein cysteine methyltransferase, C-terminal domain"/>
    <property type="match status" value="1"/>
</dbReference>
<dbReference type="Pfam" id="PF01035">
    <property type="entry name" value="DNA_binding_1"/>
    <property type="match status" value="1"/>
</dbReference>
<dbReference type="InterPro" id="IPR001497">
    <property type="entry name" value="MethylDNA_cys_MeTrfase_AS"/>
</dbReference>
<dbReference type="PROSITE" id="PS00374">
    <property type="entry name" value="MGMT"/>
    <property type="match status" value="1"/>
</dbReference>
<dbReference type="CDD" id="cd06445">
    <property type="entry name" value="ATase"/>
    <property type="match status" value="1"/>
</dbReference>
<keyword evidence="2" id="KW-0489">Methyltransferase</keyword>
<comment type="catalytic activity">
    <reaction evidence="6">
        <text>a 6-O-methyl-2'-deoxyguanosine in DNA + L-cysteinyl-[protein] = S-methyl-L-cysteinyl-[protein] + a 2'-deoxyguanosine in DNA</text>
        <dbReference type="Rhea" id="RHEA:24000"/>
        <dbReference type="Rhea" id="RHEA-COMP:10131"/>
        <dbReference type="Rhea" id="RHEA-COMP:10132"/>
        <dbReference type="Rhea" id="RHEA-COMP:11367"/>
        <dbReference type="Rhea" id="RHEA-COMP:11368"/>
        <dbReference type="ChEBI" id="CHEBI:29950"/>
        <dbReference type="ChEBI" id="CHEBI:82612"/>
        <dbReference type="ChEBI" id="CHEBI:85445"/>
        <dbReference type="ChEBI" id="CHEBI:85448"/>
        <dbReference type="EC" id="2.1.1.63"/>
    </reaction>
</comment>
<keyword evidence="3" id="KW-0808">Transferase</keyword>
<dbReference type="InterPro" id="IPR052520">
    <property type="entry name" value="ATL_DNA_repair"/>
</dbReference>
<evidence type="ECO:0000256" key="5">
    <source>
        <dbReference type="ARBA" id="ARBA00023204"/>
    </source>
</evidence>
<evidence type="ECO:0000256" key="1">
    <source>
        <dbReference type="ARBA" id="ARBA00001286"/>
    </source>
</evidence>
<evidence type="ECO:0000256" key="3">
    <source>
        <dbReference type="ARBA" id="ARBA00022679"/>
    </source>
</evidence>
<dbReference type="PANTHER" id="PTHR42942">
    <property type="entry name" value="6-O-METHYLGUANINE DNA METHYLTRANSFERASE"/>
    <property type="match status" value="1"/>
</dbReference>
<evidence type="ECO:0000313" key="8">
    <source>
        <dbReference type="EMBL" id="MFL0197211.1"/>
    </source>
</evidence>
<reference evidence="8 9" key="1">
    <citation type="submission" date="2024-11" db="EMBL/GenBank/DDBJ databases">
        <authorList>
            <person name="Heng Y.C."/>
            <person name="Lim A.C.H."/>
            <person name="Lee J.K.Y."/>
            <person name="Kittelmann S."/>
        </authorList>
    </citation>
    <scope>NUCLEOTIDE SEQUENCE [LARGE SCALE GENOMIC DNA]</scope>
    <source>
        <strain evidence="8 9">WILCCON 0269</strain>
    </source>
</reference>
<dbReference type="PANTHER" id="PTHR42942:SF1">
    <property type="entry name" value="ALKYLTRANSFERASE-LIKE PROTEIN 1"/>
    <property type="match status" value="1"/>
</dbReference>
<keyword evidence="4" id="KW-0227">DNA damage</keyword>